<reference evidence="2 3" key="1">
    <citation type="submission" date="2023-07" db="EMBL/GenBank/DDBJ databases">
        <title>The novel representative of Negativicutes class, Anaeroselena agilis gen. nov. sp. nov.</title>
        <authorList>
            <person name="Prokofeva M.I."/>
            <person name="Elcheninov A.G."/>
            <person name="Klyukina A."/>
            <person name="Kublanov I.V."/>
            <person name="Frolov E.N."/>
            <person name="Podosokorskaya O.A."/>
        </authorList>
    </citation>
    <scope>NUCLEOTIDE SEQUENCE [LARGE SCALE GENOMIC DNA]</scope>
    <source>
        <strain evidence="2 3">4137-cl</strain>
    </source>
</reference>
<proteinExistence type="predicted"/>
<feature type="transmembrane region" description="Helical" evidence="1">
    <location>
        <begin position="6"/>
        <end position="26"/>
    </location>
</feature>
<accession>A0ABU3NXK8</accession>
<feature type="transmembrane region" description="Helical" evidence="1">
    <location>
        <begin position="65"/>
        <end position="85"/>
    </location>
</feature>
<evidence type="ECO:0000313" key="2">
    <source>
        <dbReference type="EMBL" id="MDT8901549.1"/>
    </source>
</evidence>
<evidence type="ECO:0000313" key="3">
    <source>
        <dbReference type="Proteomes" id="UP001254848"/>
    </source>
</evidence>
<gene>
    <name evidence="2" type="ORF">Q4T40_09875</name>
</gene>
<dbReference type="InterPro" id="IPR048147">
    <property type="entry name" value="CBO0543-like"/>
</dbReference>
<dbReference type="RefSeq" id="WP_413780057.1">
    <property type="nucleotide sequence ID" value="NZ_JAUOZS010000001.1"/>
</dbReference>
<evidence type="ECO:0000256" key="1">
    <source>
        <dbReference type="SAM" id="Phobius"/>
    </source>
</evidence>
<dbReference type="Proteomes" id="UP001254848">
    <property type="component" value="Unassembled WGS sequence"/>
</dbReference>
<name>A0ABU3NXK8_9FIRM</name>
<keyword evidence="1" id="KW-0472">Membrane</keyword>
<feature type="transmembrane region" description="Helical" evidence="1">
    <location>
        <begin position="127"/>
        <end position="152"/>
    </location>
</feature>
<dbReference type="NCBIfam" id="NF041644">
    <property type="entry name" value="CBO0543_fam"/>
    <property type="match status" value="1"/>
</dbReference>
<keyword evidence="1" id="KW-0812">Transmembrane</keyword>
<dbReference type="EMBL" id="JAUOZS010000001">
    <property type="protein sequence ID" value="MDT8901549.1"/>
    <property type="molecule type" value="Genomic_DNA"/>
</dbReference>
<feature type="transmembrane region" description="Helical" evidence="1">
    <location>
        <begin position="97"/>
        <end position="115"/>
    </location>
</feature>
<protein>
    <submittedName>
        <fullName evidence="2">CBO0543 family protein</fullName>
    </submittedName>
</protein>
<organism evidence="2 3">
    <name type="scientific">Anaeroselena agilis</name>
    <dbReference type="NCBI Taxonomy" id="3063788"/>
    <lineage>
        <taxon>Bacteria</taxon>
        <taxon>Bacillati</taxon>
        <taxon>Bacillota</taxon>
        <taxon>Negativicutes</taxon>
        <taxon>Acetonemataceae</taxon>
        <taxon>Anaeroselena</taxon>
    </lineage>
</organism>
<sequence>MAFTEQIITITSAAIALLLLIFAVDWRYFRDWVVVFLFKCTVDFLWGSAVVSLKLIEYPDRLFPRYYDTSILFEIWVFPVLCILYNQLTRTRGLTAAVGYALLFSAGITALEYPLEYYTNLIEYKNWTWFTSFYTITATFLISRAFIAFYRWGCDRFTPRRY</sequence>
<keyword evidence="3" id="KW-1185">Reference proteome</keyword>
<keyword evidence="1" id="KW-1133">Transmembrane helix</keyword>
<comment type="caution">
    <text evidence="2">The sequence shown here is derived from an EMBL/GenBank/DDBJ whole genome shotgun (WGS) entry which is preliminary data.</text>
</comment>